<evidence type="ECO:0000256" key="2">
    <source>
        <dbReference type="ARBA" id="ARBA00012438"/>
    </source>
</evidence>
<dbReference type="PANTHER" id="PTHR43047:SF78">
    <property type="entry name" value="SENSORY_REGULATORY PROTEIN RPFC"/>
    <property type="match status" value="1"/>
</dbReference>
<proteinExistence type="predicted"/>
<evidence type="ECO:0000256" key="4">
    <source>
        <dbReference type="ARBA" id="ARBA00022679"/>
    </source>
</evidence>
<keyword evidence="3" id="KW-0597">Phosphoprotein</keyword>
<sequence>MIEGEAATARRADQGALLQLILDSMRHGIALFDAEGRLVAANELARRLGIFPGETLPTGMTIMAIVDAQAAAGEFGDAETTARHVAAARAFDRSIPNRYSRTRPDGTVLEITSDPTPDGGFIVTYSDVTARTRAEQAARDRAAMLTAALDSMQHGCLIYGPDDRLLAANALAASCAGLAPEELVPGRSRAELIRLQHAHGTFGGGEAATAERDRLINRPHGRYSEFTRTAPDGRVIKVASNPIGPDGAGGHVVTYTDVTPLAQAEAASRARAELLQTMQETMKHGIALFGPDQRLVVADDLAAELAGLRPGEMPPGATTAEIAAIQLSRGLFGEGPEATRAAGVASRHDRRLPRFVRRRLADGRIVDSRSDPTPDGGFVITWSDVTPLIEAERAAEARAATLQAMIDNMRHGITLFDAAGRVVATNQLMHQLAGLPAGTVAPGRHIEELIRAQCEADASGDAALNALYAAQALAADRSKPQRHVRPSRDGRMLDVASDPMPDGGFVITITDITALTRAEAELRQRAELQSAMLKAIRHGIALYDADYRLIAVNRIFGGPENRPFPEGRTPMPPGTPMADILRRQAELGGLGPEPEKELERLLALDRRLSHRYMRRTTDGRLLEVHSDPMPAGGFAITFSDVTALAAAEAEAESRAAMLRAALDTMRHGFMLFGPDHRLRASNRLATEIGGLSAEELQPGIPFEEQLRLHHARGMYGSPPRSDETLARLLAADRSQSWRRTRRMPGGEVIEIFSDPTPDGGFVVTFTDITARAEAEAEAKRRANALQITLDSVRHGIALYGPDRRLILANRLAGPHHGVPDLPERAGTLFDDLLREQYALGFFGPEPEAKQRFTTALGRDRSIPAQLQRRMPDGRVIDIASDPTPEGGFVITQSDVTALEHAKADASDRAAMLQLMLDNIQHGISYFGPDRRLTAFNRLAEDLAGEGGSVPLRRGATLEELVAEIAGTGAYGDAAQTASMTEARLGLDRSRPHRYLRRTGAGRLVEVSSNPAPNGGFVVTHSDVTDLLEAQAAAAERSAQLQVMLETMRHGIALFDRDRRLVTANALAATLNGLDQRAFEPGRAWGEVVADISAAGLLDPGEIGRIIADDYSLPLRLVRPGGDGRVIEVTTNPTPEGGFVATYTDITALTQAEAAARERAGVLQVMLENTRHGICYYGADRRVIAANGLAAEFGEYSPGALRPGRSIEELVEDQLRREVAGEVSVETAQLALTMDRSQPARYTRPTRDGRIIEVTSDPTPGGGFVVTTADITPLVRAEQEARSRAAILQAMLDNSRQGIILFDLEGRVVAANGIAAGLTELPPEAIWPGLDIRALIARQVEIGHIPRDGFADALALVPRDRPWPVPSMRRRTLTDGRIVEVLSDGVAGVGYIRMYRDITEELRARAELERARDAAETANRAKSRFLATMSHELRTPLNAVIGFSEAYLIDKDPARRLDYVQSIHEAGRHLLSLIDDILDVTRSETTGFQITEGQVAVLPLAEGAVQMMQATAATAGVTLGASLPPHLPLLRADELRLRQVLLNLLANAVKFTPAGGSVTLGAEVAPEGDLVLRVSDTGIGIAPGDISRAFEPFTQLDSSLSRRFPGSGLGLYLSRALAEAQGATLRLESTPGQGTTALLRFPKDRLLAELAA</sequence>
<dbReference type="Pfam" id="PF02518">
    <property type="entry name" value="HATPase_c"/>
    <property type="match status" value="1"/>
</dbReference>
<dbReference type="Gene3D" id="3.30.450.20">
    <property type="entry name" value="PAS domain"/>
    <property type="match status" value="10"/>
</dbReference>
<keyword evidence="4" id="KW-0808">Transferase</keyword>
<dbReference type="InterPro" id="IPR036097">
    <property type="entry name" value="HisK_dim/P_sf"/>
</dbReference>
<protein>
    <recommendedName>
        <fullName evidence="2">histidine kinase</fullName>
        <ecNumber evidence="2">2.7.13.3</ecNumber>
    </recommendedName>
</protein>
<keyword evidence="7" id="KW-0540">Nuclease</keyword>
<dbReference type="InterPro" id="IPR000014">
    <property type="entry name" value="PAS"/>
</dbReference>
<dbReference type="SUPFAM" id="SSF55874">
    <property type="entry name" value="ATPase domain of HSP90 chaperone/DNA topoisomerase II/histidine kinase"/>
    <property type="match status" value="1"/>
</dbReference>
<keyword evidence="7" id="KW-0378">Hydrolase</keyword>
<dbReference type="SMART" id="SM00388">
    <property type="entry name" value="HisKA"/>
    <property type="match status" value="1"/>
</dbReference>
<dbReference type="InterPro" id="IPR035965">
    <property type="entry name" value="PAS-like_dom_sf"/>
</dbReference>
<dbReference type="SUPFAM" id="SSF55785">
    <property type="entry name" value="PYP-like sensor domain (PAS domain)"/>
    <property type="match status" value="11"/>
</dbReference>
<gene>
    <name evidence="7" type="ORF">AVDCRST_MAG27-3758</name>
</gene>
<dbReference type="Gene3D" id="3.30.565.10">
    <property type="entry name" value="Histidine kinase-like ATPase, C-terminal domain"/>
    <property type="match status" value="1"/>
</dbReference>
<dbReference type="InterPro" id="IPR036890">
    <property type="entry name" value="HATPase_C_sf"/>
</dbReference>
<dbReference type="CDD" id="cd16922">
    <property type="entry name" value="HATPase_EvgS-ArcB-TorS-like"/>
    <property type="match status" value="1"/>
</dbReference>
<evidence type="ECO:0000313" key="7">
    <source>
        <dbReference type="EMBL" id="CAA9280534.1"/>
    </source>
</evidence>
<keyword evidence="5" id="KW-0418">Kinase</keyword>
<dbReference type="PRINTS" id="PR00344">
    <property type="entry name" value="BCTRLSENSOR"/>
</dbReference>
<dbReference type="InterPro" id="IPR003594">
    <property type="entry name" value="HATPase_dom"/>
</dbReference>
<dbReference type="GO" id="GO:0000155">
    <property type="term" value="F:phosphorelay sensor kinase activity"/>
    <property type="evidence" value="ECO:0007669"/>
    <property type="project" value="InterPro"/>
</dbReference>
<dbReference type="InterPro" id="IPR004358">
    <property type="entry name" value="Sig_transdc_His_kin-like_C"/>
</dbReference>
<dbReference type="InterPro" id="IPR005467">
    <property type="entry name" value="His_kinase_dom"/>
</dbReference>
<dbReference type="EMBL" id="CADCTD010000166">
    <property type="protein sequence ID" value="CAA9280534.1"/>
    <property type="molecule type" value="Genomic_DNA"/>
</dbReference>
<dbReference type="Gene3D" id="1.10.287.130">
    <property type="match status" value="1"/>
</dbReference>
<dbReference type="EC" id="2.7.13.3" evidence="2"/>
<keyword evidence="7" id="KW-0269">Exonuclease</keyword>
<evidence type="ECO:0000256" key="1">
    <source>
        <dbReference type="ARBA" id="ARBA00000085"/>
    </source>
</evidence>
<comment type="catalytic activity">
    <reaction evidence="1">
        <text>ATP + protein L-histidine = ADP + protein N-phospho-L-histidine.</text>
        <dbReference type="EC" id="2.7.13.3"/>
    </reaction>
</comment>
<evidence type="ECO:0000256" key="3">
    <source>
        <dbReference type="ARBA" id="ARBA00022553"/>
    </source>
</evidence>
<feature type="domain" description="Histidine kinase" evidence="6">
    <location>
        <begin position="1427"/>
        <end position="1644"/>
    </location>
</feature>
<dbReference type="SUPFAM" id="SSF47384">
    <property type="entry name" value="Homodimeric domain of signal transducing histidine kinase"/>
    <property type="match status" value="1"/>
</dbReference>
<dbReference type="Pfam" id="PF12860">
    <property type="entry name" value="PAS_7"/>
    <property type="match status" value="11"/>
</dbReference>
<dbReference type="SMART" id="SM00387">
    <property type="entry name" value="HATPase_c"/>
    <property type="match status" value="1"/>
</dbReference>
<dbReference type="GO" id="GO:0004527">
    <property type="term" value="F:exonuclease activity"/>
    <property type="evidence" value="ECO:0007669"/>
    <property type="project" value="UniProtKB-KW"/>
</dbReference>
<accession>A0A6J4JK72</accession>
<dbReference type="Pfam" id="PF00512">
    <property type="entry name" value="HisKA"/>
    <property type="match status" value="1"/>
</dbReference>
<organism evidence="7">
    <name type="scientific">uncultured Craurococcus sp</name>
    <dbReference type="NCBI Taxonomy" id="1135998"/>
    <lineage>
        <taxon>Bacteria</taxon>
        <taxon>Pseudomonadati</taxon>
        <taxon>Pseudomonadota</taxon>
        <taxon>Alphaproteobacteria</taxon>
        <taxon>Acetobacterales</taxon>
        <taxon>Acetobacteraceae</taxon>
        <taxon>Craurococcus</taxon>
        <taxon>environmental samples</taxon>
    </lineage>
</organism>
<dbReference type="PROSITE" id="PS50109">
    <property type="entry name" value="HIS_KIN"/>
    <property type="match status" value="1"/>
</dbReference>
<reference evidence="7" key="1">
    <citation type="submission" date="2020-02" db="EMBL/GenBank/DDBJ databases">
        <authorList>
            <person name="Meier V. D."/>
        </authorList>
    </citation>
    <scope>NUCLEOTIDE SEQUENCE</scope>
    <source>
        <strain evidence="7">AVDCRST_MAG27</strain>
    </source>
</reference>
<dbReference type="InterPro" id="IPR003661">
    <property type="entry name" value="HisK_dim/P_dom"/>
</dbReference>
<evidence type="ECO:0000256" key="5">
    <source>
        <dbReference type="ARBA" id="ARBA00022777"/>
    </source>
</evidence>
<dbReference type="SMART" id="SM00091">
    <property type="entry name" value="PAS"/>
    <property type="match status" value="9"/>
</dbReference>
<name>A0A6J4JK72_9PROT</name>
<dbReference type="CDD" id="cd00082">
    <property type="entry name" value="HisKA"/>
    <property type="match status" value="1"/>
</dbReference>
<evidence type="ECO:0000259" key="6">
    <source>
        <dbReference type="PROSITE" id="PS50109"/>
    </source>
</evidence>
<dbReference type="PANTHER" id="PTHR43047">
    <property type="entry name" value="TWO-COMPONENT HISTIDINE PROTEIN KINASE"/>
    <property type="match status" value="1"/>
</dbReference>